<dbReference type="Proteomes" id="UP000625711">
    <property type="component" value="Unassembled WGS sequence"/>
</dbReference>
<organism evidence="1 2">
    <name type="scientific">Rhynchophorus ferrugineus</name>
    <name type="common">Red palm weevil</name>
    <name type="synonym">Curculio ferrugineus</name>
    <dbReference type="NCBI Taxonomy" id="354439"/>
    <lineage>
        <taxon>Eukaryota</taxon>
        <taxon>Metazoa</taxon>
        <taxon>Ecdysozoa</taxon>
        <taxon>Arthropoda</taxon>
        <taxon>Hexapoda</taxon>
        <taxon>Insecta</taxon>
        <taxon>Pterygota</taxon>
        <taxon>Neoptera</taxon>
        <taxon>Endopterygota</taxon>
        <taxon>Coleoptera</taxon>
        <taxon>Polyphaga</taxon>
        <taxon>Cucujiformia</taxon>
        <taxon>Curculionidae</taxon>
        <taxon>Dryophthorinae</taxon>
        <taxon>Rhynchophorus</taxon>
    </lineage>
</organism>
<dbReference type="EMBL" id="JAACXV010000109">
    <property type="protein sequence ID" value="KAF7283425.1"/>
    <property type="molecule type" value="Genomic_DNA"/>
</dbReference>
<reference evidence="1" key="1">
    <citation type="submission" date="2020-08" db="EMBL/GenBank/DDBJ databases">
        <title>Genome sequencing and assembly of the red palm weevil Rhynchophorus ferrugineus.</title>
        <authorList>
            <person name="Dias G.B."/>
            <person name="Bergman C.M."/>
            <person name="Manee M."/>
        </authorList>
    </citation>
    <scope>NUCLEOTIDE SEQUENCE</scope>
    <source>
        <strain evidence="1">AA-2017</strain>
        <tissue evidence="1">Whole larva</tissue>
    </source>
</reference>
<gene>
    <name evidence="1" type="ORF">GWI33_000628</name>
</gene>
<comment type="caution">
    <text evidence="1">The sequence shown here is derived from an EMBL/GenBank/DDBJ whole genome shotgun (WGS) entry which is preliminary data.</text>
</comment>
<evidence type="ECO:0000313" key="1">
    <source>
        <dbReference type="EMBL" id="KAF7283425.1"/>
    </source>
</evidence>
<name>A0A834MKD7_RHYFE</name>
<sequence length="91" mass="10871">MEGSYNNNLTWKRETIRTVTISRNVSWQVLKMRLLRAQGTNRKEPDYNILQLQRQQYQLKKVFKSLKQIIQKKNTHLRPMNQDLANSNSPV</sequence>
<dbReference type="AlphaFoldDB" id="A0A834MKD7"/>
<evidence type="ECO:0000313" key="2">
    <source>
        <dbReference type="Proteomes" id="UP000625711"/>
    </source>
</evidence>
<proteinExistence type="predicted"/>
<keyword evidence="2" id="KW-1185">Reference proteome</keyword>
<accession>A0A834MKD7</accession>
<protein>
    <submittedName>
        <fullName evidence="1">Uncharacterized protein</fullName>
    </submittedName>
</protein>